<evidence type="ECO:0000313" key="2">
    <source>
        <dbReference type="EMBL" id="CPA18294.1"/>
    </source>
</evidence>
<gene>
    <name evidence="2" type="ORF">ERS007739_04416</name>
</gene>
<comment type="caution">
    <text evidence="2">The sequence shown here is derived from an EMBL/GenBank/DDBJ whole genome shotgun (WGS) entry which is preliminary data.</text>
</comment>
<protein>
    <submittedName>
        <fullName evidence="2">Antibiotic ABC transporter</fullName>
    </submittedName>
</protein>
<sequence length="29" mass="3268">MSVDWFGIVVLAVWGALAALAALRWFRFT</sequence>
<name>A0A916PHA9_MYCTX</name>
<keyword evidence="1" id="KW-0812">Transmembrane</keyword>
<feature type="transmembrane region" description="Helical" evidence="1">
    <location>
        <begin position="6"/>
        <end position="26"/>
    </location>
</feature>
<evidence type="ECO:0000313" key="3">
    <source>
        <dbReference type="Proteomes" id="UP000039021"/>
    </source>
</evidence>
<keyword evidence="1" id="KW-1133">Transmembrane helix</keyword>
<organism evidence="2 3">
    <name type="scientific">Mycobacterium tuberculosis</name>
    <dbReference type="NCBI Taxonomy" id="1773"/>
    <lineage>
        <taxon>Bacteria</taxon>
        <taxon>Bacillati</taxon>
        <taxon>Actinomycetota</taxon>
        <taxon>Actinomycetes</taxon>
        <taxon>Mycobacteriales</taxon>
        <taxon>Mycobacteriaceae</taxon>
        <taxon>Mycobacterium</taxon>
        <taxon>Mycobacterium tuberculosis complex</taxon>
    </lineage>
</organism>
<dbReference type="AlphaFoldDB" id="A0A916PHA9"/>
<evidence type="ECO:0000256" key="1">
    <source>
        <dbReference type="SAM" id="Phobius"/>
    </source>
</evidence>
<dbReference type="Proteomes" id="UP000039021">
    <property type="component" value="Unassembled WGS sequence"/>
</dbReference>
<reference evidence="3" key="1">
    <citation type="submission" date="2015-03" db="EMBL/GenBank/DDBJ databases">
        <authorList>
            <consortium name="Pathogen Informatics"/>
        </authorList>
    </citation>
    <scope>NUCLEOTIDE SEQUENCE [LARGE SCALE GENOMIC DNA]</scope>
    <source>
        <strain evidence="3">N09902308</strain>
    </source>
</reference>
<dbReference type="EMBL" id="CSBK01002749">
    <property type="protein sequence ID" value="CPA18294.1"/>
    <property type="molecule type" value="Genomic_DNA"/>
</dbReference>
<proteinExistence type="predicted"/>
<keyword evidence="1" id="KW-0472">Membrane</keyword>
<accession>A0A916PHA9</accession>